<dbReference type="RefSeq" id="WP_115092076.1">
    <property type="nucleotide sequence ID" value="NZ_CP068107.1"/>
</dbReference>
<gene>
    <name evidence="1" type="ORF">NCTC11179_02805</name>
</gene>
<organism evidence="1 2">
    <name type="scientific">Myroides odoratus</name>
    <name type="common">Flavobacterium odoratum</name>
    <dbReference type="NCBI Taxonomy" id="256"/>
    <lineage>
        <taxon>Bacteria</taxon>
        <taxon>Pseudomonadati</taxon>
        <taxon>Bacteroidota</taxon>
        <taxon>Flavobacteriia</taxon>
        <taxon>Flavobacteriales</taxon>
        <taxon>Flavobacteriaceae</taxon>
        <taxon>Myroides</taxon>
    </lineage>
</organism>
<name>A0A378U200_MYROD</name>
<dbReference type="AlphaFoldDB" id="A0A378U200"/>
<dbReference type="Proteomes" id="UP000255024">
    <property type="component" value="Unassembled WGS sequence"/>
</dbReference>
<reference evidence="1 2" key="1">
    <citation type="submission" date="2018-06" db="EMBL/GenBank/DDBJ databases">
        <authorList>
            <consortium name="Pathogen Informatics"/>
            <person name="Doyle S."/>
        </authorList>
    </citation>
    <scope>NUCLEOTIDE SEQUENCE [LARGE SCALE GENOMIC DNA]</scope>
    <source>
        <strain evidence="1 2">NCTC11179</strain>
    </source>
</reference>
<sequence>MKVALIWLVSFISFFQVSTTDLSKSFQQASLSAEQAQAFYEKALTIKTTDESATLYKGAALVTLAKFEKKIKVKKDLVKEGALLIEAAIEKEPANVEFRLVRLIIQENTPKIVGYYKNIDSDKNMLIKQYSQQTTALKKWIKSYAEQSKAFTADDRNKLL</sequence>
<protein>
    <submittedName>
        <fullName evidence="1">Uncharacterized protein</fullName>
    </submittedName>
</protein>
<proteinExistence type="predicted"/>
<accession>A0A378U200</accession>
<evidence type="ECO:0000313" key="2">
    <source>
        <dbReference type="Proteomes" id="UP000255024"/>
    </source>
</evidence>
<dbReference type="EMBL" id="UGQL01000002">
    <property type="protein sequence ID" value="STZ69299.1"/>
    <property type="molecule type" value="Genomic_DNA"/>
</dbReference>
<keyword evidence="2" id="KW-1185">Reference proteome</keyword>
<evidence type="ECO:0000313" key="1">
    <source>
        <dbReference type="EMBL" id="STZ69299.1"/>
    </source>
</evidence>